<protein>
    <submittedName>
        <fullName evidence="1">Uncharacterized protein</fullName>
    </submittedName>
</protein>
<dbReference type="PROSITE" id="PS51257">
    <property type="entry name" value="PROKAR_LIPOPROTEIN"/>
    <property type="match status" value="1"/>
</dbReference>
<name>A0A7W5H8W2_9BACT</name>
<dbReference type="AlphaFoldDB" id="A0A7W5H8W2"/>
<comment type="caution">
    <text evidence="1">The sequence shown here is derived from an EMBL/GenBank/DDBJ whole genome shotgun (WGS) entry which is preliminary data.</text>
</comment>
<accession>A0A7W5H8W2</accession>
<dbReference type="EMBL" id="JACHXU010000024">
    <property type="protein sequence ID" value="MBB3209500.1"/>
    <property type="molecule type" value="Genomic_DNA"/>
</dbReference>
<proteinExistence type="predicted"/>
<keyword evidence="2" id="KW-1185">Reference proteome</keyword>
<evidence type="ECO:0000313" key="1">
    <source>
        <dbReference type="EMBL" id="MBB3209500.1"/>
    </source>
</evidence>
<evidence type="ECO:0000313" key="2">
    <source>
        <dbReference type="Proteomes" id="UP000536179"/>
    </source>
</evidence>
<dbReference type="Proteomes" id="UP000536179">
    <property type="component" value="Unassembled WGS sequence"/>
</dbReference>
<gene>
    <name evidence="1" type="ORF">FHS27_005340</name>
</gene>
<reference evidence="1 2" key="1">
    <citation type="submission" date="2020-08" db="EMBL/GenBank/DDBJ databases">
        <title>Genomic Encyclopedia of Type Strains, Phase III (KMG-III): the genomes of soil and plant-associated and newly described type strains.</title>
        <authorList>
            <person name="Whitman W."/>
        </authorList>
    </citation>
    <scope>NUCLEOTIDE SEQUENCE [LARGE SCALE GENOMIC DNA]</scope>
    <source>
        <strain evidence="1 2">CECT 8075</strain>
    </source>
</reference>
<organism evidence="1 2">
    <name type="scientific">Aporhodopirellula rubra</name>
    <dbReference type="NCBI Taxonomy" id="980271"/>
    <lineage>
        <taxon>Bacteria</taxon>
        <taxon>Pseudomonadati</taxon>
        <taxon>Planctomycetota</taxon>
        <taxon>Planctomycetia</taxon>
        <taxon>Pirellulales</taxon>
        <taxon>Pirellulaceae</taxon>
        <taxon>Aporhodopirellula</taxon>
    </lineage>
</organism>
<dbReference type="RefSeq" id="WP_184308152.1">
    <property type="nucleotide sequence ID" value="NZ_JACHXU010000024.1"/>
</dbReference>
<sequence>MKLSFFTTGILFVLLATTGCSDSNSTSIPIDKSELEKYVEENEVPLVGASDFDEVDAEVE</sequence>